<accession>A0A9W7M167</accession>
<name>A0A9W7M167_HIBTR</name>
<protein>
    <submittedName>
        <fullName evidence="1">Uncharacterized protein</fullName>
    </submittedName>
</protein>
<dbReference type="Proteomes" id="UP001165190">
    <property type="component" value="Unassembled WGS sequence"/>
</dbReference>
<keyword evidence="2" id="KW-1185">Reference proteome</keyword>
<evidence type="ECO:0000313" key="2">
    <source>
        <dbReference type="Proteomes" id="UP001165190"/>
    </source>
</evidence>
<proteinExistence type="predicted"/>
<sequence length="397" mass="44721">MRNIFFIPILTNRNYSFQIRRHPRTLLFITVQWCDESRSLMREVSRSVADKSTEFDSLKLMFIHRNTEKMLADSIAASPEQLPLKPLNSQEELKSFLQSTDKALFLAEFCGWAFKLVAKVKNNGTETDLTPKETGSGMLKCGVENVIAEFSMVNDSVSSGESENLKFGLGLSCTLKEYKQFDSFFSKLIDVRREFLVPSERLRFGLLSHRSLMSLLGVEDSSTWMAVLHLKGCPGCSKVIKDEDELKNALMTDNSVVRELQFDGQDLPLALFANKPSVILFVDRSSETSETRRKRILLTSTEVYGKHQDSPRVAVHEEGQSAKDKFHEVILKDQSPKRVAKYNVGKSGSYVSVVSNKATSEVVVGSILIATDKLLEEIQEGAWTVSNDNKSLDWPLN</sequence>
<evidence type="ECO:0000313" key="1">
    <source>
        <dbReference type="EMBL" id="GMI83826.1"/>
    </source>
</evidence>
<dbReference type="OrthoDB" id="1910803at2759"/>
<dbReference type="EMBL" id="BSYR01000019">
    <property type="protein sequence ID" value="GMI83826.1"/>
    <property type="molecule type" value="Genomic_DNA"/>
</dbReference>
<reference evidence="1" key="1">
    <citation type="submission" date="2023-05" db="EMBL/GenBank/DDBJ databases">
        <title>Genome and transcriptome analyses reveal genes involved in the formation of fine ridges on petal epidermal cells in Hibiscus trionum.</title>
        <authorList>
            <person name="Koshimizu S."/>
            <person name="Masuda S."/>
            <person name="Ishii T."/>
            <person name="Shirasu K."/>
            <person name="Hoshino A."/>
            <person name="Arita M."/>
        </authorList>
    </citation>
    <scope>NUCLEOTIDE SEQUENCE</scope>
    <source>
        <strain evidence="1">Hamamatsu line</strain>
    </source>
</reference>
<comment type="caution">
    <text evidence="1">The sequence shown here is derived from an EMBL/GenBank/DDBJ whole genome shotgun (WGS) entry which is preliminary data.</text>
</comment>
<gene>
    <name evidence="1" type="ORF">HRI_002051900</name>
</gene>
<organism evidence="1 2">
    <name type="scientific">Hibiscus trionum</name>
    <name type="common">Flower of an hour</name>
    <dbReference type="NCBI Taxonomy" id="183268"/>
    <lineage>
        <taxon>Eukaryota</taxon>
        <taxon>Viridiplantae</taxon>
        <taxon>Streptophyta</taxon>
        <taxon>Embryophyta</taxon>
        <taxon>Tracheophyta</taxon>
        <taxon>Spermatophyta</taxon>
        <taxon>Magnoliopsida</taxon>
        <taxon>eudicotyledons</taxon>
        <taxon>Gunneridae</taxon>
        <taxon>Pentapetalae</taxon>
        <taxon>rosids</taxon>
        <taxon>malvids</taxon>
        <taxon>Malvales</taxon>
        <taxon>Malvaceae</taxon>
        <taxon>Malvoideae</taxon>
        <taxon>Hibiscus</taxon>
    </lineage>
</organism>
<dbReference type="AlphaFoldDB" id="A0A9W7M167"/>